<evidence type="ECO:0000313" key="4">
    <source>
        <dbReference type="Proteomes" id="UP001152797"/>
    </source>
</evidence>
<dbReference type="AlphaFoldDB" id="A0A9P1BW96"/>
<dbReference type="OrthoDB" id="440419at2759"/>
<dbReference type="Gene3D" id="1.25.40.10">
    <property type="entry name" value="Tetratricopeptide repeat domain"/>
    <property type="match status" value="1"/>
</dbReference>
<evidence type="ECO:0000313" key="2">
    <source>
        <dbReference type="EMBL" id="CAL1134014.1"/>
    </source>
</evidence>
<keyword evidence="4" id="KW-1185">Reference proteome</keyword>
<dbReference type="EMBL" id="CAMXCT030000571">
    <property type="protein sequence ID" value="CAL4767951.1"/>
    <property type="molecule type" value="Genomic_DNA"/>
</dbReference>
<evidence type="ECO:0000313" key="1">
    <source>
        <dbReference type="EMBL" id="CAI3980639.1"/>
    </source>
</evidence>
<dbReference type="EMBL" id="CAMXCT010000571">
    <property type="protein sequence ID" value="CAI3980639.1"/>
    <property type="molecule type" value="Genomic_DNA"/>
</dbReference>
<evidence type="ECO:0000313" key="3">
    <source>
        <dbReference type="EMBL" id="CAL4767951.1"/>
    </source>
</evidence>
<keyword evidence="3" id="KW-0413">Isomerase</keyword>
<dbReference type="GO" id="GO:0016853">
    <property type="term" value="F:isomerase activity"/>
    <property type="evidence" value="ECO:0007669"/>
    <property type="project" value="UniProtKB-KW"/>
</dbReference>
<comment type="caution">
    <text evidence="1">The sequence shown here is derived from an EMBL/GenBank/DDBJ whole genome shotgun (WGS) entry which is preliminary data.</text>
</comment>
<dbReference type="EMBL" id="CAMXCT020000571">
    <property type="protein sequence ID" value="CAL1134014.1"/>
    <property type="molecule type" value="Genomic_DNA"/>
</dbReference>
<organism evidence="1">
    <name type="scientific">Cladocopium goreaui</name>
    <dbReference type="NCBI Taxonomy" id="2562237"/>
    <lineage>
        <taxon>Eukaryota</taxon>
        <taxon>Sar</taxon>
        <taxon>Alveolata</taxon>
        <taxon>Dinophyceae</taxon>
        <taxon>Suessiales</taxon>
        <taxon>Symbiodiniaceae</taxon>
        <taxon>Cladocopium</taxon>
    </lineage>
</organism>
<dbReference type="PANTHER" id="PTHR46512">
    <property type="entry name" value="PEPTIDYLPROLYL ISOMERASE"/>
    <property type="match status" value="1"/>
</dbReference>
<gene>
    <name evidence="1" type="ORF">C1SCF055_LOCUS8501</name>
</gene>
<reference evidence="2" key="2">
    <citation type="submission" date="2024-04" db="EMBL/GenBank/DDBJ databases">
        <authorList>
            <person name="Chen Y."/>
            <person name="Shah S."/>
            <person name="Dougan E. K."/>
            <person name="Thang M."/>
            <person name="Chan C."/>
        </authorList>
    </citation>
    <scope>NUCLEOTIDE SEQUENCE [LARGE SCALE GENOMIC DNA]</scope>
</reference>
<dbReference type="InterPro" id="IPR050754">
    <property type="entry name" value="FKBP4/5/8-like"/>
</dbReference>
<dbReference type="SUPFAM" id="SSF48452">
    <property type="entry name" value="TPR-like"/>
    <property type="match status" value="1"/>
</dbReference>
<accession>A0A9P1BW96</accession>
<dbReference type="InterPro" id="IPR011990">
    <property type="entry name" value="TPR-like_helical_dom_sf"/>
</dbReference>
<name>A0A9P1BW96_9DINO</name>
<dbReference type="Proteomes" id="UP001152797">
    <property type="component" value="Unassembled WGS sequence"/>
</dbReference>
<sequence>MEHYVAALEHWESALRPAPSSHEIGARVRYSQHGFGVVMSAFTMFDEYFLKDLGNDQAIWAGEPGGELKRYSAVELIPVSQELFDLRFAIAQNLAAVSLKLERYKEAIDWANAALCMDGKAPKALMRLGLGLLRTGKPGPASDWLAAAQKAMPNDSEVRKLLREAELKRSPTWVCANGCCGPWGIVLGSPRGVHISTDIIAHTDGHQRDAARPGA</sequence>
<reference evidence="1" key="1">
    <citation type="submission" date="2022-10" db="EMBL/GenBank/DDBJ databases">
        <authorList>
            <person name="Chen Y."/>
            <person name="Dougan E. K."/>
            <person name="Chan C."/>
            <person name="Rhodes N."/>
            <person name="Thang M."/>
        </authorList>
    </citation>
    <scope>NUCLEOTIDE SEQUENCE</scope>
</reference>
<proteinExistence type="predicted"/>
<protein>
    <recommendedName>
        <fullName evidence="5">Tetratricopeptide repeat protein</fullName>
    </recommendedName>
</protein>
<evidence type="ECO:0008006" key="5">
    <source>
        <dbReference type="Google" id="ProtNLM"/>
    </source>
</evidence>